<dbReference type="SUPFAM" id="SSF56300">
    <property type="entry name" value="Metallo-dependent phosphatases"/>
    <property type="match status" value="1"/>
</dbReference>
<gene>
    <name evidence="4" type="ORF">CLV98_102384</name>
</gene>
<dbReference type="Pfam" id="PF00149">
    <property type="entry name" value="Metallophos"/>
    <property type="match status" value="1"/>
</dbReference>
<accession>A0A316ART0</accession>
<feature type="domain" description="Calcineurin-like phosphoesterase" evidence="2">
    <location>
        <begin position="366"/>
        <end position="541"/>
    </location>
</feature>
<evidence type="ECO:0000313" key="4">
    <source>
        <dbReference type="EMBL" id="PWJ59550.1"/>
    </source>
</evidence>
<dbReference type="GO" id="GO:0003993">
    <property type="term" value="F:acid phosphatase activity"/>
    <property type="evidence" value="ECO:0007669"/>
    <property type="project" value="InterPro"/>
</dbReference>
<name>A0A316ART0_9BACT</name>
<sequence>MIRSILNTDYSKRLVSGICLQAQKYIQDMKIVKLAFLIALTSVMWQACKPTEKVSGRTVKNVIDETVTRLYADMSPTQLDTIQEAFIMNYIGPEDLEVLATQFLNFDANVPVTVSLMRDKSQAVVPFWIEQKGFKKTDMEVKNEMSTYEVWQKDFDKGAVGLGINGFDKHRPVYFISVAPQKKGDELQITNVVPQEYGQITMKKGAFVYHDWDELVLDEVPEALEGQVLFTTVRGRAREAHLVKAFRNTIHPSTDQPDQLLQTWSGDPKTTMNIQWRTNTTVPTGLVKYWIEGQKDTLKQEASLFKMEDRLLQNDRYIHRFTAKLKDLTPGTLYQYQAGSLGGKWSTTATFSTEPAEDKGFSYIWFGDTHYSAEWGVMAQKAFKRHPEAAFYSIAGDLVSTGLHRSEWDELWDNSGNVFQYKPLMPVPGNHDSQDGLGSWMYEEMFSLPENGPIDVPKEVTYAFEYQNALYLQIDGTQPNDKQTAWIEEQLKNTKATWKFVMFHFPPYNLEEPYDDIREKWCSLFDKYHVDMVMSGHMHYYLRTKPMYNNQEVSDPSKGTIYLMSIGLPDHQEEWPEEEYAEVRYPDGPFYQHMQVKGNTLVYGSLDPEGKIKDELIIKK</sequence>
<dbReference type="SUPFAM" id="SSF49363">
    <property type="entry name" value="Purple acid phosphatase, N-terminal domain"/>
    <property type="match status" value="1"/>
</dbReference>
<dbReference type="InterPro" id="IPR029052">
    <property type="entry name" value="Metallo-depent_PP-like"/>
</dbReference>
<protein>
    <submittedName>
        <fullName evidence="4">Calcineurin-like phosphoesterase family protein</fullName>
    </submittedName>
</protein>
<keyword evidence="1" id="KW-0732">Signal</keyword>
<dbReference type="AlphaFoldDB" id="A0A316ART0"/>
<keyword evidence="5" id="KW-1185">Reference proteome</keyword>
<reference evidence="4 5" key="1">
    <citation type="submission" date="2018-03" db="EMBL/GenBank/DDBJ databases">
        <title>Genomic Encyclopedia of Archaeal and Bacterial Type Strains, Phase II (KMG-II): from individual species to whole genera.</title>
        <authorList>
            <person name="Goeker M."/>
        </authorList>
    </citation>
    <scope>NUCLEOTIDE SEQUENCE [LARGE SCALE GENOMIC DNA]</scope>
    <source>
        <strain evidence="4 5">DSM 100346</strain>
    </source>
</reference>
<dbReference type="Proteomes" id="UP000245880">
    <property type="component" value="Unassembled WGS sequence"/>
</dbReference>
<dbReference type="PANTHER" id="PTHR45867:SF3">
    <property type="entry name" value="ACID PHOSPHATASE TYPE 7"/>
    <property type="match status" value="1"/>
</dbReference>
<dbReference type="InterPro" id="IPR004843">
    <property type="entry name" value="Calcineurin-like_PHP"/>
</dbReference>
<dbReference type="InterPro" id="IPR008963">
    <property type="entry name" value="Purple_acid_Pase-like_N"/>
</dbReference>
<dbReference type="Gene3D" id="3.60.21.10">
    <property type="match status" value="1"/>
</dbReference>
<evidence type="ECO:0000259" key="3">
    <source>
        <dbReference type="Pfam" id="PF16656"/>
    </source>
</evidence>
<proteinExistence type="predicted"/>
<evidence type="ECO:0000256" key="1">
    <source>
        <dbReference type="ARBA" id="ARBA00022729"/>
    </source>
</evidence>
<dbReference type="CDD" id="cd00063">
    <property type="entry name" value="FN3"/>
    <property type="match status" value="1"/>
</dbReference>
<dbReference type="PANTHER" id="PTHR45867">
    <property type="entry name" value="PURPLE ACID PHOSPHATASE"/>
    <property type="match status" value="1"/>
</dbReference>
<comment type="caution">
    <text evidence="4">The sequence shown here is derived from an EMBL/GenBank/DDBJ whole genome shotgun (WGS) entry which is preliminary data.</text>
</comment>
<dbReference type="EMBL" id="QGDT01000002">
    <property type="protein sequence ID" value="PWJ59550.1"/>
    <property type="molecule type" value="Genomic_DNA"/>
</dbReference>
<evidence type="ECO:0000313" key="5">
    <source>
        <dbReference type="Proteomes" id="UP000245880"/>
    </source>
</evidence>
<dbReference type="Pfam" id="PF16656">
    <property type="entry name" value="Pur_ac_phosph_N"/>
    <property type="match status" value="1"/>
</dbReference>
<organism evidence="4 5">
    <name type="scientific">Dyadobacter jejuensis</name>
    <dbReference type="NCBI Taxonomy" id="1082580"/>
    <lineage>
        <taxon>Bacteria</taxon>
        <taxon>Pseudomonadati</taxon>
        <taxon>Bacteroidota</taxon>
        <taxon>Cytophagia</taxon>
        <taxon>Cytophagales</taxon>
        <taxon>Spirosomataceae</taxon>
        <taxon>Dyadobacter</taxon>
    </lineage>
</organism>
<feature type="domain" description="Purple acid phosphatase N-terminal" evidence="3">
    <location>
        <begin position="257"/>
        <end position="353"/>
    </location>
</feature>
<dbReference type="InterPro" id="IPR003961">
    <property type="entry name" value="FN3_dom"/>
</dbReference>
<dbReference type="GO" id="GO:0046872">
    <property type="term" value="F:metal ion binding"/>
    <property type="evidence" value="ECO:0007669"/>
    <property type="project" value="InterPro"/>
</dbReference>
<dbReference type="Gene3D" id="2.60.40.380">
    <property type="entry name" value="Purple acid phosphatase-like, N-terminal"/>
    <property type="match status" value="1"/>
</dbReference>
<dbReference type="InterPro" id="IPR015914">
    <property type="entry name" value="PAPs_N"/>
</dbReference>
<evidence type="ECO:0000259" key="2">
    <source>
        <dbReference type="Pfam" id="PF00149"/>
    </source>
</evidence>